<reference evidence="2 3" key="1">
    <citation type="journal article" date="2015" name="PLoS ONE">
        <title>Lysis to Kill: Evaluation of the Lytic Abilities, and Genomics of Nine Bacteriophages Infective for Gordonia spp. and Their Potential Use in Activated Sludge Foam Biocontrol.</title>
        <authorList>
            <person name="Dyson Z.A."/>
            <person name="Tucci J."/>
            <person name="Seviour R.J."/>
            <person name="Petrovski S."/>
        </authorList>
    </citation>
    <scope>NUCLEOTIDE SEQUENCE [LARGE SCALE GENOMIC DNA]</scope>
</reference>
<proteinExistence type="predicted"/>
<accession>A0A0K0N6C2</accession>
<dbReference type="RefSeq" id="YP_009189174.1">
    <property type="nucleotide sequence ID" value="NC_028673.1"/>
</dbReference>
<evidence type="ECO:0000313" key="3">
    <source>
        <dbReference type="Proteomes" id="UP000202743"/>
    </source>
</evidence>
<keyword evidence="1" id="KW-0812">Transmembrane</keyword>
<dbReference type="KEGG" id="vg:26517397"/>
<sequence length="37" mass="4210">MSWETVFQIIVLTIVITLAAVFLLFAWGENNGKNKNK</sequence>
<keyword evidence="3" id="KW-1185">Reference proteome</keyword>
<evidence type="ECO:0000256" key="1">
    <source>
        <dbReference type="SAM" id="Phobius"/>
    </source>
</evidence>
<dbReference type="EMBL" id="KR063278">
    <property type="protein sequence ID" value="AKJ72474.1"/>
    <property type="molecule type" value="Genomic_DNA"/>
</dbReference>
<keyword evidence="1" id="KW-0472">Membrane</keyword>
<dbReference type="GeneID" id="26517397"/>
<gene>
    <name evidence="2" type="ORF">GMA7_37</name>
</gene>
<organism evidence="2 3">
    <name type="scientific">Gordonia phage GMA7</name>
    <dbReference type="NCBI Taxonomy" id="1647286"/>
    <lineage>
        <taxon>Viruses</taxon>
        <taxon>Duplodnaviria</taxon>
        <taxon>Heunggongvirae</taxon>
        <taxon>Uroviricota</taxon>
        <taxon>Caudoviricetes</taxon>
        <taxon>Getseptimavirus</taxon>
        <taxon>Getseptimavirus GMA7</taxon>
    </lineage>
</organism>
<feature type="transmembrane region" description="Helical" evidence="1">
    <location>
        <begin position="6"/>
        <end position="27"/>
    </location>
</feature>
<keyword evidence="1" id="KW-1133">Transmembrane helix</keyword>
<dbReference type="Proteomes" id="UP000202743">
    <property type="component" value="Segment"/>
</dbReference>
<protein>
    <submittedName>
        <fullName evidence="2">Uncharacterized protein</fullName>
    </submittedName>
</protein>
<name>A0A0K0N6C2_9CAUD</name>
<evidence type="ECO:0000313" key="2">
    <source>
        <dbReference type="EMBL" id="AKJ72474.1"/>
    </source>
</evidence>